<keyword evidence="3" id="KW-1185">Reference proteome</keyword>
<evidence type="ECO:0000256" key="1">
    <source>
        <dbReference type="SAM" id="MobiDB-lite"/>
    </source>
</evidence>
<evidence type="ECO:0000313" key="2">
    <source>
        <dbReference type="EMBL" id="KAH6685679.1"/>
    </source>
</evidence>
<sequence>MKEQDGGRASSRRETGRERTQRRRLMTAEERVLDHRAEKRAQRSAIVGDKDLVAMALADPGSFKHPLRSALLDAPLWPEDETKLARQLPGCKLTPAQRFDLCAATHDLTPAALSSPAACKFMICDMRVSPFDPGDPVARIEVAYQEQLRLEREDDDLERARELVRTPEMRLARRNARAILREFEMAAERGEDEPDAQAIWARIGPQAPEWVRDIDESGEDYGFAILTSREARARPQAARDQWMTVFNEAYRGDNLGGFKANPRVHGGSRLVPYMVPYWVGLDDHEDMPSEEDHATMRDMFKNKVRPRLPTPRYPRDTFLVFSDDCLFPELDTVDLDIHDEKEGWESRPESRDMPTFFLWAYDAEWAPPKGAGADQDGYQGRVKVAVRTLLVWFYFATLTGVDMKAMWRRSLELTDGVWTCENDMFNPGEPKQLT</sequence>
<organism evidence="2 3">
    <name type="scientific">Plectosphaerella plurivora</name>
    <dbReference type="NCBI Taxonomy" id="936078"/>
    <lineage>
        <taxon>Eukaryota</taxon>
        <taxon>Fungi</taxon>
        <taxon>Dikarya</taxon>
        <taxon>Ascomycota</taxon>
        <taxon>Pezizomycotina</taxon>
        <taxon>Sordariomycetes</taxon>
        <taxon>Hypocreomycetidae</taxon>
        <taxon>Glomerellales</taxon>
        <taxon>Plectosphaerellaceae</taxon>
        <taxon>Plectosphaerella</taxon>
    </lineage>
</organism>
<comment type="caution">
    <text evidence="2">The sequence shown here is derived from an EMBL/GenBank/DDBJ whole genome shotgun (WGS) entry which is preliminary data.</text>
</comment>
<name>A0A9P9A9C0_9PEZI</name>
<dbReference type="AlphaFoldDB" id="A0A9P9A9C0"/>
<feature type="compositionally biased region" description="Basic and acidic residues" evidence="1">
    <location>
        <begin position="1"/>
        <end position="19"/>
    </location>
</feature>
<dbReference type="OrthoDB" id="4777915at2759"/>
<dbReference type="Proteomes" id="UP000770015">
    <property type="component" value="Unassembled WGS sequence"/>
</dbReference>
<proteinExistence type="predicted"/>
<accession>A0A9P9A9C0</accession>
<gene>
    <name evidence="2" type="ORF">F5X68DRAFT_276501</name>
</gene>
<protein>
    <submittedName>
        <fullName evidence="2">Uncharacterized protein</fullName>
    </submittedName>
</protein>
<feature type="region of interest" description="Disordered" evidence="1">
    <location>
        <begin position="1"/>
        <end position="28"/>
    </location>
</feature>
<dbReference type="EMBL" id="JAGSXJ010000014">
    <property type="protein sequence ID" value="KAH6685679.1"/>
    <property type="molecule type" value="Genomic_DNA"/>
</dbReference>
<reference evidence="2" key="1">
    <citation type="journal article" date="2021" name="Nat. Commun.">
        <title>Genetic determinants of endophytism in the Arabidopsis root mycobiome.</title>
        <authorList>
            <person name="Mesny F."/>
            <person name="Miyauchi S."/>
            <person name="Thiergart T."/>
            <person name="Pickel B."/>
            <person name="Atanasova L."/>
            <person name="Karlsson M."/>
            <person name="Huettel B."/>
            <person name="Barry K.W."/>
            <person name="Haridas S."/>
            <person name="Chen C."/>
            <person name="Bauer D."/>
            <person name="Andreopoulos W."/>
            <person name="Pangilinan J."/>
            <person name="LaButti K."/>
            <person name="Riley R."/>
            <person name="Lipzen A."/>
            <person name="Clum A."/>
            <person name="Drula E."/>
            <person name="Henrissat B."/>
            <person name="Kohler A."/>
            <person name="Grigoriev I.V."/>
            <person name="Martin F.M."/>
            <person name="Hacquard S."/>
        </authorList>
    </citation>
    <scope>NUCLEOTIDE SEQUENCE</scope>
    <source>
        <strain evidence="2">MPI-SDFR-AT-0117</strain>
    </source>
</reference>
<evidence type="ECO:0000313" key="3">
    <source>
        <dbReference type="Proteomes" id="UP000770015"/>
    </source>
</evidence>